<gene>
    <name evidence="1" type="ORF">YBY_09830</name>
</gene>
<dbReference type="EMBL" id="AP019537">
    <property type="protein sequence ID" value="BBJ03135.1"/>
    <property type="molecule type" value="Genomic_DNA"/>
</dbReference>
<evidence type="ECO:0000313" key="1">
    <source>
        <dbReference type="EMBL" id="BBJ03135.1"/>
    </source>
</evidence>
<dbReference type="AlphaFoldDB" id="A0A455W922"/>
<name>A0A455W922_MARNT</name>
<sequence>MCRNFAVCHRPVTVTVQELTEIVARIMQAALTGGCKTDAYMSGQRKPAPRDF</sequence>
<protein>
    <submittedName>
        <fullName evidence="1">Uncharacterized protein</fullName>
    </submittedName>
</protein>
<reference evidence="1" key="1">
    <citation type="submission" date="2019-03" db="EMBL/GenBank/DDBJ databases">
        <title>Whole genome analysis of nitrate-reducing bacteria Marinobacter hydrocarbonoclasticus YB03.</title>
        <authorList>
            <person name="Azam A.H."/>
            <person name="Yuk S.R."/>
            <person name="Kamarisima K."/>
            <person name="Miyanaga K."/>
            <person name="Tanji Y."/>
        </authorList>
    </citation>
    <scope>NUCLEOTIDE SEQUENCE</scope>
    <source>
        <strain evidence="1">YB03</strain>
    </source>
</reference>
<accession>A0A455W922</accession>
<organism evidence="1">
    <name type="scientific">Marinobacter nauticus</name>
    <name type="common">Marinobacter hydrocarbonoclasticus</name>
    <name type="synonym">Marinobacter aquaeolei</name>
    <dbReference type="NCBI Taxonomy" id="2743"/>
    <lineage>
        <taxon>Bacteria</taxon>
        <taxon>Pseudomonadati</taxon>
        <taxon>Pseudomonadota</taxon>
        <taxon>Gammaproteobacteria</taxon>
        <taxon>Pseudomonadales</taxon>
        <taxon>Marinobacteraceae</taxon>
        <taxon>Marinobacter</taxon>
    </lineage>
</organism>
<proteinExistence type="predicted"/>